<dbReference type="RefSeq" id="WP_074832687.1">
    <property type="nucleotide sequence ID" value="NZ_FOAT01000006.1"/>
</dbReference>
<feature type="transmembrane region" description="Helical" evidence="1">
    <location>
        <begin position="88"/>
        <end position="113"/>
    </location>
</feature>
<name>A0A1H7KC88_RUMAL</name>
<feature type="transmembrane region" description="Helical" evidence="1">
    <location>
        <begin position="155"/>
        <end position="176"/>
    </location>
</feature>
<keyword evidence="1" id="KW-1133">Transmembrane helix</keyword>
<sequence>MKGLLVKEKYSICNTCKLFFIVPLAFYAVMIIGTVLKGQKLAGFPVGMIFMMMGLMPASIINQEVQSKWHIGVLTMPYTRNQIVSSKYIMALIITFITLIVTGDVMISCLLISGQMDSENVLNAVKMLFGGIGMGLMPSIIFMPVNFKFYNTVGGLRVLIGALLGGFMGGSNMMIMDSVQDGGIFGGGFVFMCLSIVLFLISWGVSILLFRKKDA</sequence>
<proteinExistence type="predicted"/>
<accession>A0A1H7KC88</accession>
<dbReference type="OrthoDB" id="1655186at2"/>
<reference evidence="2 3" key="1">
    <citation type="submission" date="2016-10" db="EMBL/GenBank/DDBJ databases">
        <authorList>
            <person name="de Groot N.N."/>
        </authorList>
    </citation>
    <scope>NUCLEOTIDE SEQUENCE [LARGE SCALE GENOMIC DNA]</scope>
    <source>
        <strain evidence="2 3">KH2T6</strain>
    </source>
</reference>
<protein>
    <submittedName>
        <fullName evidence="2">ABC-2 family transporter protein</fullName>
    </submittedName>
</protein>
<dbReference type="EMBL" id="FOAT01000006">
    <property type="protein sequence ID" value="SEK83565.1"/>
    <property type="molecule type" value="Genomic_DNA"/>
</dbReference>
<feature type="transmembrane region" description="Helical" evidence="1">
    <location>
        <begin position="42"/>
        <end position="61"/>
    </location>
</feature>
<evidence type="ECO:0000256" key="1">
    <source>
        <dbReference type="SAM" id="Phobius"/>
    </source>
</evidence>
<keyword evidence="1" id="KW-0472">Membrane</keyword>
<feature type="transmembrane region" description="Helical" evidence="1">
    <location>
        <begin position="12"/>
        <end position="36"/>
    </location>
</feature>
<gene>
    <name evidence="2" type="ORF">SAMN05216469_106129</name>
</gene>
<organism evidence="2 3">
    <name type="scientific">Ruminococcus albus</name>
    <dbReference type="NCBI Taxonomy" id="1264"/>
    <lineage>
        <taxon>Bacteria</taxon>
        <taxon>Bacillati</taxon>
        <taxon>Bacillota</taxon>
        <taxon>Clostridia</taxon>
        <taxon>Eubacteriales</taxon>
        <taxon>Oscillospiraceae</taxon>
        <taxon>Ruminococcus</taxon>
    </lineage>
</organism>
<dbReference type="Proteomes" id="UP000186015">
    <property type="component" value="Unassembled WGS sequence"/>
</dbReference>
<keyword evidence="1" id="KW-0812">Transmembrane</keyword>
<feature type="transmembrane region" description="Helical" evidence="1">
    <location>
        <begin position="188"/>
        <end position="210"/>
    </location>
</feature>
<evidence type="ECO:0000313" key="3">
    <source>
        <dbReference type="Proteomes" id="UP000186015"/>
    </source>
</evidence>
<evidence type="ECO:0000313" key="2">
    <source>
        <dbReference type="EMBL" id="SEK83565.1"/>
    </source>
</evidence>
<feature type="transmembrane region" description="Helical" evidence="1">
    <location>
        <begin position="125"/>
        <end position="143"/>
    </location>
</feature>
<dbReference type="AlphaFoldDB" id="A0A1H7KC88"/>
<dbReference type="InterPro" id="IPR025699">
    <property type="entry name" value="ABC2_memb-like"/>
</dbReference>
<dbReference type="Pfam" id="PF13346">
    <property type="entry name" value="ABC2_membrane_5"/>
    <property type="match status" value="1"/>
</dbReference>